<name>A0A7W9W2Z2_9FIRM</name>
<dbReference type="AlphaFoldDB" id="A0A7W9W2Z2"/>
<sequence>MAGAKTIVCFGDSNTHGYNNKNGKRFSEHVRWPMVLQELLGEEYLVREEGLSGRTTVFEDPLYEGLSGVSMIRPILLTHEPVSLLIIMLGTNDVKERFSATAENISRGLERLIRKAQSVQEAFTEEKPKILIIAPYPIDPEYKDTIVGNEMGKDCCEKSKAIVPLYEAVAKRTGCAYLSAQDIPGVENYPYDYMHLSPEAHKALAEHLAKWIPDYFSEEGK</sequence>
<dbReference type="RefSeq" id="WP_183684544.1">
    <property type="nucleotide sequence ID" value="NZ_JACHHH010000011.1"/>
</dbReference>
<evidence type="ECO:0000313" key="3">
    <source>
        <dbReference type="Proteomes" id="UP000522163"/>
    </source>
</evidence>
<dbReference type="InterPro" id="IPR013830">
    <property type="entry name" value="SGNH_hydro"/>
</dbReference>
<feature type="domain" description="SGNH hydrolase-type esterase" evidence="1">
    <location>
        <begin position="9"/>
        <end position="203"/>
    </location>
</feature>
<protein>
    <submittedName>
        <fullName evidence="2">Lysophospholipase L1-like esterase</fullName>
    </submittedName>
</protein>
<dbReference type="PANTHER" id="PTHR30383:SF29">
    <property type="entry name" value="SGNH HYDROLASE-TYPE ESTERASE DOMAIN-CONTAINING PROTEIN"/>
    <property type="match status" value="1"/>
</dbReference>
<proteinExistence type="predicted"/>
<organism evidence="2 3">
    <name type="scientific">Oribacterium sinus</name>
    <dbReference type="NCBI Taxonomy" id="237576"/>
    <lineage>
        <taxon>Bacteria</taxon>
        <taxon>Bacillati</taxon>
        <taxon>Bacillota</taxon>
        <taxon>Clostridia</taxon>
        <taxon>Lachnospirales</taxon>
        <taxon>Lachnospiraceae</taxon>
        <taxon>Oribacterium</taxon>
    </lineage>
</organism>
<accession>A0A7W9W2Z2</accession>
<dbReference type="EMBL" id="JACHHH010000011">
    <property type="protein sequence ID" value="MBB6042018.1"/>
    <property type="molecule type" value="Genomic_DNA"/>
</dbReference>
<dbReference type="Gene3D" id="3.40.50.1110">
    <property type="entry name" value="SGNH hydrolase"/>
    <property type="match status" value="1"/>
</dbReference>
<dbReference type="InterPro" id="IPR051532">
    <property type="entry name" value="Ester_Hydrolysis_Enzymes"/>
</dbReference>
<dbReference type="PANTHER" id="PTHR30383">
    <property type="entry name" value="THIOESTERASE 1/PROTEASE 1/LYSOPHOSPHOLIPASE L1"/>
    <property type="match status" value="1"/>
</dbReference>
<evidence type="ECO:0000259" key="1">
    <source>
        <dbReference type="Pfam" id="PF13472"/>
    </source>
</evidence>
<dbReference type="Proteomes" id="UP000522163">
    <property type="component" value="Unassembled WGS sequence"/>
</dbReference>
<dbReference type="Pfam" id="PF13472">
    <property type="entry name" value="Lipase_GDSL_2"/>
    <property type="match status" value="1"/>
</dbReference>
<dbReference type="GeneID" id="85015535"/>
<dbReference type="InterPro" id="IPR036514">
    <property type="entry name" value="SGNH_hydro_sf"/>
</dbReference>
<evidence type="ECO:0000313" key="2">
    <source>
        <dbReference type="EMBL" id="MBB6042018.1"/>
    </source>
</evidence>
<reference evidence="2 3" key="1">
    <citation type="submission" date="2020-08" db="EMBL/GenBank/DDBJ databases">
        <title>Genomic Encyclopedia of Type Strains, Phase IV (KMG-IV): sequencing the most valuable type-strain genomes for metagenomic binning, comparative biology and taxonomic classification.</title>
        <authorList>
            <person name="Goeker M."/>
        </authorList>
    </citation>
    <scope>NUCLEOTIDE SEQUENCE [LARGE SCALE GENOMIC DNA]</scope>
    <source>
        <strain evidence="2 3">DSM 17245</strain>
    </source>
</reference>
<gene>
    <name evidence="2" type="ORF">HNQ46_002013</name>
</gene>
<comment type="caution">
    <text evidence="2">The sequence shown here is derived from an EMBL/GenBank/DDBJ whole genome shotgun (WGS) entry which is preliminary data.</text>
</comment>
<dbReference type="SUPFAM" id="SSF52266">
    <property type="entry name" value="SGNH hydrolase"/>
    <property type="match status" value="1"/>
</dbReference>